<evidence type="ECO:0000313" key="3">
    <source>
        <dbReference type="EMBL" id="CAF1271850.1"/>
    </source>
</evidence>
<name>A0A814MSJ3_9BILA</name>
<keyword evidence="5" id="KW-1185">Reference proteome</keyword>
<dbReference type="EMBL" id="CAJNOH010000587">
    <property type="protein sequence ID" value="CAF1081947.1"/>
    <property type="molecule type" value="Genomic_DNA"/>
</dbReference>
<dbReference type="EMBL" id="CAJNOL010001036">
    <property type="protein sequence ID" value="CAF1271850.1"/>
    <property type="molecule type" value="Genomic_DNA"/>
</dbReference>
<evidence type="ECO:0000313" key="2">
    <source>
        <dbReference type="EMBL" id="CAF1081947.1"/>
    </source>
</evidence>
<proteinExistence type="predicted"/>
<comment type="caution">
    <text evidence="2">The sequence shown here is derived from an EMBL/GenBank/DDBJ whole genome shotgun (WGS) entry which is preliminary data.</text>
</comment>
<dbReference type="AlphaFoldDB" id="A0A814MSJ3"/>
<sequence>MFSYLFYLILENYGCNQLLRTTLVPSGQNRGLCSLTETRYSIGSGKQQRRRSSDYHRAHNPRIPTVSTPVFRQSNYRTPTSPYARGSKRIVQHQNSQASLIYAYQYHH</sequence>
<organism evidence="2 4">
    <name type="scientific">Rotaria sordida</name>
    <dbReference type="NCBI Taxonomy" id="392033"/>
    <lineage>
        <taxon>Eukaryota</taxon>
        <taxon>Metazoa</taxon>
        <taxon>Spiralia</taxon>
        <taxon>Gnathifera</taxon>
        <taxon>Rotifera</taxon>
        <taxon>Eurotatoria</taxon>
        <taxon>Bdelloidea</taxon>
        <taxon>Philodinida</taxon>
        <taxon>Philodinidae</taxon>
        <taxon>Rotaria</taxon>
    </lineage>
</organism>
<reference evidence="2" key="1">
    <citation type="submission" date="2021-02" db="EMBL/GenBank/DDBJ databases">
        <authorList>
            <person name="Nowell W R."/>
        </authorList>
    </citation>
    <scope>NUCLEOTIDE SEQUENCE</scope>
</reference>
<dbReference type="Proteomes" id="UP000663854">
    <property type="component" value="Unassembled WGS sequence"/>
</dbReference>
<evidence type="ECO:0000313" key="4">
    <source>
        <dbReference type="Proteomes" id="UP000663854"/>
    </source>
</evidence>
<dbReference type="Proteomes" id="UP000663870">
    <property type="component" value="Unassembled WGS sequence"/>
</dbReference>
<feature type="region of interest" description="Disordered" evidence="1">
    <location>
        <begin position="43"/>
        <end position="67"/>
    </location>
</feature>
<gene>
    <name evidence="3" type="ORF">JXQ802_LOCUS28030</name>
    <name evidence="2" type="ORF">PYM288_LOCUS18720</name>
</gene>
<accession>A0A814MSJ3</accession>
<evidence type="ECO:0000313" key="5">
    <source>
        <dbReference type="Proteomes" id="UP000663870"/>
    </source>
</evidence>
<protein>
    <submittedName>
        <fullName evidence="2">Uncharacterized protein</fullName>
    </submittedName>
</protein>
<evidence type="ECO:0000256" key="1">
    <source>
        <dbReference type="SAM" id="MobiDB-lite"/>
    </source>
</evidence>